<dbReference type="Gene3D" id="3.30.450.90">
    <property type="match status" value="1"/>
</dbReference>
<evidence type="ECO:0000313" key="5">
    <source>
        <dbReference type="EMBL" id="XCI27956.1"/>
    </source>
</evidence>
<keyword evidence="2" id="KW-0547">Nucleotide-binding</keyword>
<dbReference type="InterPro" id="IPR037257">
    <property type="entry name" value="T2SS_E_N_sf"/>
</dbReference>
<dbReference type="PANTHER" id="PTHR30258:SF1">
    <property type="entry name" value="PROTEIN TRANSPORT PROTEIN HOFB HOMOLOG"/>
    <property type="match status" value="1"/>
</dbReference>
<dbReference type="InterPro" id="IPR027417">
    <property type="entry name" value="P-loop_NTPase"/>
</dbReference>
<dbReference type="InterPro" id="IPR007831">
    <property type="entry name" value="T2SS_GspE_N"/>
</dbReference>
<evidence type="ECO:0000259" key="4">
    <source>
        <dbReference type="SMART" id="SM00382"/>
    </source>
</evidence>
<reference evidence="5" key="2">
    <citation type="submission" date="2024-06" db="EMBL/GenBank/DDBJ databases">
        <authorList>
            <person name="Petrova K.O."/>
            <person name="Toshchakov S.V."/>
            <person name="Boltjanskaja Y.V."/>
            <person name="Kevbrin V.V."/>
        </authorList>
    </citation>
    <scope>NUCLEOTIDE SEQUENCE</scope>
    <source>
        <strain evidence="5">Z-710</strain>
    </source>
</reference>
<dbReference type="SMART" id="SM00382">
    <property type="entry name" value="AAA"/>
    <property type="match status" value="1"/>
</dbReference>
<organism evidence="5">
    <name type="scientific">Proteinivorax hydrogeniformans</name>
    <dbReference type="NCBI Taxonomy" id="1826727"/>
    <lineage>
        <taxon>Bacteria</taxon>
        <taxon>Bacillati</taxon>
        <taxon>Bacillota</taxon>
        <taxon>Clostridia</taxon>
        <taxon>Eubacteriales</taxon>
        <taxon>Proteinivoracaceae</taxon>
        <taxon>Proteinivorax</taxon>
    </lineage>
</organism>
<protein>
    <submittedName>
        <fullName evidence="5">ATPase, T2SS/T4P/T4SS family</fullName>
    </submittedName>
</protein>
<dbReference type="Gene3D" id="3.40.50.300">
    <property type="entry name" value="P-loop containing nucleotide triphosphate hydrolases"/>
    <property type="match status" value="1"/>
</dbReference>
<dbReference type="RefSeq" id="WP_353892533.1">
    <property type="nucleotide sequence ID" value="NZ_CP159485.1"/>
</dbReference>
<proteinExistence type="inferred from homology"/>
<dbReference type="EMBL" id="CP159485">
    <property type="protein sequence ID" value="XCI27956.1"/>
    <property type="molecule type" value="Genomic_DNA"/>
</dbReference>
<keyword evidence="3" id="KW-0067">ATP-binding</keyword>
<dbReference type="GO" id="GO:0016887">
    <property type="term" value="F:ATP hydrolysis activity"/>
    <property type="evidence" value="ECO:0007669"/>
    <property type="project" value="TreeGrafter"/>
</dbReference>
<evidence type="ECO:0000256" key="3">
    <source>
        <dbReference type="ARBA" id="ARBA00022840"/>
    </source>
</evidence>
<comment type="similarity">
    <text evidence="1">Belongs to the GSP E family.</text>
</comment>
<reference evidence="5" key="1">
    <citation type="journal article" date="2018" name="Antonie Van Leeuwenhoek">
        <title>Proteinivorax hydrogeniformans sp. nov., an anaerobic, haloalkaliphilic bacterium fermenting proteinaceous compounds with high hydrogen production.</title>
        <authorList>
            <person name="Boltyanskaya Y."/>
            <person name="Detkova E."/>
            <person name="Pimenov N."/>
            <person name="Kevbrin V."/>
        </authorList>
    </citation>
    <scope>NUCLEOTIDE SEQUENCE</scope>
    <source>
        <strain evidence="5">Z-710</strain>
    </source>
</reference>
<name>A0AAU8HS33_9FIRM</name>
<dbReference type="SUPFAM" id="SSF160246">
    <property type="entry name" value="EspE N-terminal domain-like"/>
    <property type="match status" value="1"/>
</dbReference>
<feature type="domain" description="AAA+ ATPase" evidence="4">
    <location>
        <begin position="313"/>
        <end position="434"/>
    </location>
</feature>
<dbReference type="GO" id="GO:0005524">
    <property type="term" value="F:ATP binding"/>
    <property type="evidence" value="ECO:0007669"/>
    <property type="project" value="UniProtKB-KW"/>
</dbReference>
<dbReference type="CDD" id="cd01129">
    <property type="entry name" value="PulE-GspE-like"/>
    <property type="match status" value="1"/>
</dbReference>
<accession>A0AAU8HS33</accession>
<evidence type="ECO:0000256" key="2">
    <source>
        <dbReference type="ARBA" id="ARBA00022741"/>
    </source>
</evidence>
<dbReference type="Pfam" id="PF00437">
    <property type="entry name" value="T2SSE"/>
    <property type="match status" value="1"/>
</dbReference>
<dbReference type="AlphaFoldDB" id="A0AAU8HS33"/>
<dbReference type="SUPFAM" id="SSF52540">
    <property type="entry name" value="P-loop containing nucleoside triphosphate hydrolases"/>
    <property type="match status" value="1"/>
</dbReference>
<sequence>MDKKLRLGDLLVDTGKITQEQLSQALAYQKQKDVRLGSALVELNILTENELIEVLEFQLGIPHISLYKYPIDEKVINIITSTVAKNFSVMPIKVQDNRLTLAMADPLDVVAIDEISDSTGYEVDPVIAAPDEIKQAIDNHYGIKETVDKAMENLKSQQQNVSDDMLEIDTLKDMVDDAPIVRAVNSILEQAVMEGASDIHIEPREDNLQVRFRIDGVLHDIMTSAKSTQAVIISRLKIMANMDIAERRLPQDNRFQTEIKGKQIDIRVSTLPTIYGEKVVLRILDTDSLILDVNKLGMSDTNLEKFKKVLNYSTGIFLVTGPTGCGKTTTLYSVLNQINSSDQNIITIEDPVEYRLDGINQVNVNTKIGLDFARGLRSVLRQDPNVIMVGEIRDKETGEIALRAAMTGHLVLSTLHTNDAVSTLNRLADMGLPPFLISSTINGVLAQRLARKLCQQCTGIGCKKCNETGYKGRVAIQEMLVMDDSLREALQNNASTSKLKEIALQNGLITLYQDGIDKVSQGLTSKEEVLKVAYGEGIK</sequence>
<dbReference type="GO" id="GO:0005886">
    <property type="term" value="C:plasma membrane"/>
    <property type="evidence" value="ECO:0007669"/>
    <property type="project" value="TreeGrafter"/>
</dbReference>
<evidence type="ECO:0000256" key="1">
    <source>
        <dbReference type="ARBA" id="ARBA00006611"/>
    </source>
</evidence>
<dbReference type="Pfam" id="PF05157">
    <property type="entry name" value="MshEN"/>
    <property type="match status" value="1"/>
</dbReference>
<dbReference type="InterPro" id="IPR003593">
    <property type="entry name" value="AAA+_ATPase"/>
</dbReference>
<dbReference type="Gene3D" id="3.30.300.160">
    <property type="entry name" value="Type II secretion system, protein E, N-terminal domain"/>
    <property type="match status" value="1"/>
</dbReference>
<dbReference type="PANTHER" id="PTHR30258">
    <property type="entry name" value="TYPE II SECRETION SYSTEM PROTEIN GSPE-RELATED"/>
    <property type="match status" value="1"/>
</dbReference>
<gene>
    <name evidence="5" type="ORF">PRVXH_001885</name>
</gene>
<dbReference type="InterPro" id="IPR001482">
    <property type="entry name" value="T2SS/T4SS_dom"/>
</dbReference>
<dbReference type="FunFam" id="3.30.300.160:FF:000002">
    <property type="entry name" value="Type II secretion system protein E"/>
    <property type="match status" value="1"/>
</dbReference>
<dbReference type="FunFam" id="3.30.450.90:FF:000001">
    <property type="entry name" value="Type II secretion system ATPase GspE"/>
    <property type="match status" value="1"/>
</dbReference>